<gene>
    <name evidence="2" type="ORF">IAB69_03635</name>
</gene>
<comment type="caution">
    <text evidence="2">The sequence shown here is derived from an EMBL/GenBank/DDBJ whole genome shotgun (WGS) entry which is preliminary data.</text>
</comment>
<feature type="domain" description="Putative Se/S carrier protein-like" evidence="1">
    <location>
        <begin position="4"/>
        <end position="63"/>
    </location>
</feature>
<protein>
    <submittedName>
        <fullName evidence="2">DUF3343 domain-containing protein</fullName>
    </submittedName>
</protein>
<dbReference type="EMBL" id="DVNE01000035">
    <property type="protein sequence ID" value="HIU61722.1"/>
    <property type="molecule type" value="Genomic_DNA"/>
</dbReference>
<accession>A0A9D1MKD7</accession>
<dbReference type="InterPro" id="IPR021778">
    <property type="entry name" value="Se/S_carrier-like"/>
</dbReference>
<name>A0A9D1MKD7_9FIRM</name>
<evidence type="ECO:0000313" key="3">
    <source>
        <dbReference type="Proteomes" id="UP000824110"/>
    </source>
</evidence>
<dbReference type="Proteomes" id="UP000824110">
    <property type="component" value="Unassembled WGS sequence"/>
</dbReference>
<evidence type="ECO:0000259" key="1">
    <source>
        <dbReference type="Pfam" id="PF11823"/>
    </source>
</evidence>
<dbReference type="AlphaFoldDB" id="A0A9D1MKD7"/>
<evidence type="ECO:0000313" key="2">
    <source>
        <dbReference type="EMBL" id="HIU61722.1"/>
    </source>
</evidence>
<dbReference type="Pfam" id="PF11823">
    <property type="entry name" value="Se_S_carrier"/>
    <property type="match status" value="1"/>
</dbReference>
<sequence length="80" mass="8494">MTEILAVFRSRTQAIECRAKLKGAGIPASIVATPAELKAGCGYSVAFPAAMQRAAKNAISRGGYSAFYGYYTPPARRTGY</sequence>
<reference evidence="2" key="2">
    <citation type="journal article" date="2021" name="PeerJ">
        <title>Extensive microbial diversity within the chicken gut microbiome revealed by metagenomics and culture.</title>
        <authorList>
            <person name="Gilroy R."/>
            <person name="Ravi A."/>
            <person name="Getino M."/>
            <person name="Pursley I."/>
            <person name="Horton D.L."/>
            <person name="Alikhan N.F."/>
            <person name="Baker D."/>
            <person name="Gharbi K."/>
            <person name="Hall N."/>
            <person name="Watson M."/>
            <person name="Adriaenssens E.M."/>
            <person name="Foster-Nyarko E."/>
            <person name="Jarju S."/>
            <person name="Secka A."/>
            <person name="Antonio M."/>
            <person name="Oren A."/>
            <person name="Chaudhuri R.R."/>
            <person name="La Ragione R."/>
            <person name="Hildebrand F."/>
            <person name="Pallen M.J."/>
        </authorList>
    </citation>
    <scope>NUCLEOTIDE SEQUENCE</scope>
    <source>
        <strain evidence="2">CHK195-12923</strain>
    </source>
</reference>
<proteinExistence type="predicted"/>
<reference evidence="2" key="1">
    <citation type="submission" date="2020-10" db="EMBL/GenBank/DDBJ databases">
        <authorList>
            <person name="Gilroy R."/>
        </authorList>
    </citation>
    <scope>NUCLEOTIDE SEQUENCE</scope>
    <source>
        <strain evidence="2">CHK195-12923</strain>
    </source>
</reference>
<organism evidence="2 3">
    <name type="scientific">Candidatus Coproplasma excrementigallinarum</name>
    <dbReference type="NCBI Taxonomy" id="2840747"/>
    <lineage>
        <taxon>Bacteria</taxon>
        <taxon>Bacillati</taxon>
        <taxon>Bacillota</taxon>
        <taxon>Clostridia</taxon>
        <taxon>Eubacteriales</taxon>
        <taxon>Candidatus Coproplasma</taxon>
    </lineage>
</organism>